<dbReference type="PATRIC" id="fig|768706.3.peg.316"/>
<evidence type="ECO:0000259" key="3">
    <source>
        <dbReference type="Pfam" id="PF00534"/>
    </source>
</evidence>
<feature type="domain" description="Glycosyl transferase family 1" evidence="3">
    <location>
        <begin position="216"/>
        <end position="304"/>
    </location>
</feature>
<dbReference type="HOGENOM" id="CLU_068877_0_0_9"/>
<keyword evidence="5" id="KW-1185">Reference proteome</keyword>
<protein>
    <submittedName>
        <fullName evidence="4">Glycosyltransferase</fullName>
    </submittedName>
</protein>
<dbReference type="EMBL" id="CP003108">
    <property type="protein sequence ID" value="AET66063.1"/>
    <property type="molecule type" value="Genomic_DNA"/>
</dbReference>
<evidence type="ECO:0000256" key="1">
    <source>
        <dbReference type="ARBA" id="ARBA00022676"/>
    </source>
</evidence>
<reference evidence="4 5" key="2">
    <citation type="journal article" date="2012" name="J. Bacteriol.">
        <title>Complete genome sequences of Desulfosporosinus orientis DSM765T, Desulfosporosinus youngiae DSM17734T, Desulfosporosinus meridiei DSM13257T, and Desulfosporosinus acidiphilus DSM22704T.</title>
        <authorList>
            <person name="Pester M."/>
            <person name="Brambilla E."/>
            <person name="Alazard D."/>
            <person name="Rattei T."/>
            <person name="Weinmaier T."/>
            <person name="Han J."/>
            <person name="Lucas S."/>
            <person name="Lapidus A."/>
            <person name="Cheng J.F."/>
            <person name="Goodwin L."/>
            <person name="Pitluck S."/>
            <person name="Peters L."/>
            <person name="Ovchinnikova G."/>
            <person name="Teshima H."/>
            <person name="Detter J.C."/>
            <person name="Han C.S."/>
            <person name="Tapia R."/>
            <person name="Land M.L."/>
            <person name="Hauser L."/>
            <person name="Kyrpides N.C."/>
            <person name="Ivanova N.N."/>
            <person name="Pagani I."/>
            <person name="Huntmann M."/>
            <person name="Wei C.L."/>
            <person name="Davenport K.W."/>
            <person name="Daligault H."/>
            <person name="Chain P.S."/>
            <person name="Chen A."/>
            <person name="Mavromatis K."/>
            <person name="Markowitz V."/>
            <person name="Szeto E."/>
            <person name="Mikhailova N."/>
            <person name="Pati A."/>
            <person name="Wagner M."/>
            <person name="Woyke T."/>
            <person name="Ollivier B."/>
            <person name="Klenk H.P."/>
            <person name="Spring S."/>
            <person name="Loy A."/>
        </authorList>
    </citation>
    <scope>NUCLEOTIDE SEQUENCE [LARGE SCALE GENOMIC DNA]</scope>
    <source>
        <strain evidence="5">ATCC 19365 / DSM 765 / NCIMB 8382 / VKM B-1628</strain>
    </source>
</reference>
<dbReference type="PANTHER" id="PTHR12526:SF510">
    <property type="entry name" value="D-INOSITOL 3-PHOSPHATE GLYCOSYLTRANSFERASE"/>
    <property type="match status" value="1"/>
</dbReference>
<dbReference type="CDD" id="cd03801">
    <property type="entry name" value="GT4_PimA-like"/>
    <property type="match status" value="1"/>
</dbReference>
<sequence length="329" mass="36672">MKIVFPVLSLEMGGGARFIYHLANALVDKGHDVEVVMPDKGLQVWPLRAKLKRVKELTPASIPSADFILPNFYLTVKPAFESQKGRVVRLSLGYEPLWVPESEIAKQTYLIGAPIMSISQWHRQLILQETGLQSTVISGGVDFSTFHPYPKTSKQTGYKNIFYIMRDPISGYTWKGGAEFLKAVTRLKDQVNFDLTVSIPENAQFKSPVPCNVKTSNTDQELAHLYAEADLFVYTSYFEAFGLPPLEAMASGTAVVTTDCGGNRDYVQNGENCLSVPPSDIDQLSSAIYYLLTEDTERQRIAASGHSFAQAWTWERTANQVEAFLLSLK</sequence>
<dbReference type="Proteomes" id="UP000006346">
    <property type="component" value="Chromosome"/>
</dbReference>
<dbReference type="Gene3D" id="3.40.50.2000">
    <property type="entry name" value="Glycogen Phosphorylase B"/>
    <property type="match status" value="1"/>
</dbReference>
<dbReference type="RefSeq" id="WP_014182889.1">
    <property type="nucleotide sequence ID" value="NC_016584.1"/>
</dbReference>
<dbReference type="SUPFAM" id="SSF53756">
    <property type="entry name" value="UDP-Glycosyltransferase/glycogen phosphorylase"/>
    <property type="match status" value="1"/>
</dbReference>
<evidence type="ECO:0000256" key="2">
    <source>
        <dbReference type="ARBA" id="ARBA00022679"/>
    </source>
</evidence>
<keyword evidence="2 4" id="KW-0808">Transferase</keyword>
<proteinExistence type="predicted"/>
<reference evidence="5" key="1">
    <citation type="submission" date="2011-11" db="EMBL/GenBank/DDBJ databases">
        <title>Complete sequence of Desulfosporosinus orientis DSM 765.</title>
        <authorList>
            <person name="Lucas S."/>
            <person name="Han J."/>
            <person name="Lapidus A."/>
            <person name="Cheng J.-F."/>
            <person name="Goodwin L."/>
            <person name="Pitluck S."/>
            <person name="Peters L."/>
            <person name="Ovchinnikova G."/>
            <person name="Teshima H."/>
            <person name="Detter J.C."/>
            <person name="Han C."/>
            <person name="Tapia R."/>
            <person name="Land M."/>
            <person name="Hauser L."/>
            <person name="Kyrpides N."/>
            <person name="Ivanova N."/>
            <person name="Pagani I."/>
            <person name="Pester M."/>
            <person name="Spring S."/>
            <person name="Ollivier B."/>
            <person name="Rattei T."/>
            <person name="Klenk H.-P."/>
            <person name="Wagner M."/>
            <person name="Loy A."/>
            <person name="Woyke T."/>
        </authorList>
    </citation>
    <scope>NUCLEOTIDE SEQUENCE [LARGE SCALE GENOMIC DNA]</scope>
    <source>
        <strain evidence="5">ATCC 19365 / DSM 765 / NCIMB 8382 / VKM B-1628</strain>
    </source>
</reference>
<dbReference type="InterPro" id="IPR001296">
    <property type="entry name" value="Glyco_trans_1"/>
</dbReference>
<name>G7W547_DESOD</name>
<dbReference type="STRING" id="768706.Desor_0354"/>
<accession>G7W547</accession>
<dbReference type="Gene3D" id="3.40.50.11090">
    <property type="match status" value="1"/>
</dbReference>
<dbReference type="PANTHER" id="PTHR12526">
    <property type="entry name" value="GLYCOSYLTRANSFERASE"/>
    <property type="match status" value="1"/>
</dbReference>
<dbReference type="OrthoDB" id="9797829at2"/>
<keyword evidence="1" id="KW-0328">Glycosyltransferase</keyword>
<dbReference type="Pfam" id="PF00534">
    <property type="entry name" value="Glycos_transf_1"/>
    <property type="match status" value="1"/>
</dbReference>
<organism evidence="4 5">
    <name type="scientific">Desulfosporosinus orientis (strain ATCC 19365 / DSM 765 / NCIMB 8382 / VKM B-1628 / Singapore I)</name>
    <name type="common">Desulfotomaculum orientis</name>
    <dbReference type="NCBI Taxonomy" id="768706"/>
    <lineage>
        <taxon>Bacteria</taxon>
        <taxon>Bacillati</taxon>
        <taxon>Bacillota</taxon>
        <taxon>Clostridia</taxon>
        <taxon>Eubacteriales</taxon>
        <taxon>Desulfitobacteriaceae</taxon>
        <taxon>Desulfosporosinus</taxon>
    </lineage>
</organism>
<evidence type="ECO:0000313" key="4">
    <source>
        <dbReference type="EMBL" id="AET66063.1"/>
    </source>
</evidence>
<dbReference type="GO" id="GO:0016757">
    <property type="term" value="F:glycosyltransferase activity"/>
    <property type="evidence" value="ECO:0007669"/>
    <property type="project" value="UniProtKB-KW"/>
</dbReference>
<dbReference type="eggNOG" id="COG0438">
    <property type="taxonomic scope" value="Bacteria"/>
</dbReference>
<dbReference type="KEGG" id="dor:Desor_0354"/>
<dbReference type="AlphaFoldDB" id="G7W547"/>
<gene>
    <name evidence="4" type="ordered locus">Desor_0354</name>
</gene>
<evidence type="ECO:0000313" key="5">
    <source>
        <dbReference type="Proteomes" id="UP000006346"/>
    </source>
</evidence>